<dbReference type="GO" id="GO:0015379">
    <property type="term" value="F:potassium:chloride symporter activity"/>
    <property type="evidence" value="ECO:0007669"/>
    <property type="project" value="InterPro"/>
</dbReference>
<keyword evidence="7 12" id="KW-1133">Transmembrane helix</keyword>
<keyword evidence="11" id="KW-0479">Metal-binding</keyword>
<evidence type="ECO:0000256" key="12">
    <source>
        <dbReference type="SAM" id="Phobius"/>
    </source>
</evidence>
<feature type="binding site" evidence="11">
    <location>
        <position position="114"/>
    </location>
    <ligand>
        <name>K(+)</name>
        <dbReference type="ChEBI" id="CHEBI:29103"/>
    </ligand>
</feature>
<comment type="similarity">
    <text evidence="10">Belongs to the TrkH potassium transport family.</text>
</comment>
<feature type="transmembrane region" description="Helical" evidence="12">
    <location>
        <begin position="175"/>
        <end position="200"/>
    </location>
</feature>
<feature type="binding site" evidence="11">
    <location>
        <position position="113"/>
    </location>
    <ligand>
        <name>K(+)</name>
        <dbReference type="ChEBI" id="CHEBI:29103"/>
    </ligand>
</feature>
<evidence type="ECO:0000256" key="4">
    <source>
        <dbReference type="ARBA" id="ARBA00022538"/>
    </source>
</evidence>
<feature type="transmembrane region" description="Helical" evidence="12">
    <location>
        <begin position="135"/>
        <end position="155"/>
    </location>
</feature>
<evidence type="ECO:0000256" key="2">
    <source>
        <dbReference type="ARBA" id="ARBA00022448"/>
    </source>
</evidence>
<keyword evidence="8 10" id="KW-0406">Ion transport</keyword>
<feature type="transmembrane region" description="Helical" evidence="12">
    <location>
        <begin position="238"/>
        <end position="262"/>
    </location>
</feature>
<name>A0A1X7FHF3_9HYPH</name>
<feature type="transmembrane region" description="Helical" evidence="12">
    <location>
        <begin position="9"/>
        <end position="29"/>
    </location>
</feature>
<feature type="transmembrane region" description="Helical" evidence="12">
    <location>
        <begin position="71"/>
        <end position="93"/>
    </location>
</feature>
<keyword evidence="9 10" id="KW-0472">Membrane</keyword>
<dbReference type="OrthoDB" id="9810952at2"/>
<organism evidence="13 14">
    <name type="scientific">Xaviernesmea oryzae</name>
    <dbReference type="NCBI Taxonomy" id="464029"/>
    <lineage>
        <taxon>Bacteria</taxon>
        <taxon>Pseudomonadati</taxon>
        <taxon>Pseudomonadota</taxon>
        <taxon>Alphaproteobacteria</taxon>
        <taxon>Hyphomicrobiales</taxon>
        <taxon>Rhizobiaceae</taxon>
        <taxon>Rhizobium/Agrobacterium group</taxon>
        <taxon>Xaviernesmea</taxon>
    </lineage>
</organism>
<keyword evidence="5 12" id="KW-0812">Transmembrane</keyword>
<evidence type="ECO:0000256" key="5">
    <source>
        <dbReference type="ARBA" id="ARBA00022692"/>
    </source>
</evidence>
<keyword evidence="14" id="KW-1185">Reference proteome</keyword>
<evidence type="ECO:0000256" key="1">
    <source>
        <dbReference type="ARBA" id="ARBA00004651"/>
    </source>
</evidence>
<gene>
    <name evidence="13" type="ORF">SAMN02982989_3091</name>
</gene>
<evidence type="ECO:0000256" key="6">
    <source>
        <dbReference type="ARBA" id="ARBA00022958"/>
    </source>
</evidence>
<dbReference type="PANTHER" id="PTHR32024">
    <property type="entry name" value="TRK SYSTEM POTASSIUM UPTAKE PROTEIN TRKG-RELATED"/>
    <property type="match status" value="1"/>
</dbReference>
<evidence type="ECO:0000313" key="14">
    <source>
        <dbReference type="Proteomes" id="UP000192903"/>
    </source>
</evidence>
<evidence type="ECO:0000256" key="8">
    <source>
        <dbReference type="ARBA" id="ARBA00023065"/>
    </source>
</evidence>
<dbReference type="InterPro" id="IPR003445">
    <property type="entry name" value="Cat_transpt"/>
</dbReference>
<feature type="transmembrane region" description="Helical" evidence="12">
    <location>
        <begin position="274"/>
        <end position="291"/>
    </location>
</feature>
<feature type="transmembrane region" description="Helical" evidence="12">
    <location>
        <begin position="395"/>
        <end position="417"/>
    </location>
</feature>
<protein>
    <recommendedName>
        <fullName evidence="10">Trk system potassium uptake protein</fullName>
    </recommendedName>
</protein>
<comment type="function">
    <text evidence="10">Low-affinity potassium transport system. Interacts with Trk system potassium uptake protein TrkA.</text>
</comment>
<dbReference type="STRING" id="464029.SAMN02982989_3091"/>
<sequence>MNANLLRSVIYITALCALYLSIAMFLPALVDLYYGHSDWQVFAMSGFMVGGVAAAAALATRGPPPVFNKRLGFLLVNVLWAMFSLVGAIPLFLAEHELTFAQALFESISGITTTGSTVIVGLDDMPPGILLWRSLLTWLGGIGIVGLGLFVLPFLKVGGASIFKLESSDTGDKPFARLASFTRAFLIAYVLLTLACAIAYDMAGMSHFDALNHAMSTIATAGFSTHDASFGYFPDNEALLIIGTIFLTICSLPFSVIILLAVRNRLDAARDPQILVFLGYLCAISIALAVYHHLRNGVDMNDALIHSFFNMASILSTGGFASDDYTLWGPFAVLTAFFATFIGGCSGSTAGGIKAYRFVVMFNVVRAGLNKLIYPNAIYPVRYGALTVDAETQRGVFLFVSLYIFLWVVGSIGMALFGYDFLTATSSVITALSNVGPGVGPIIGPVGNFSTISDPALYLLSLMMLLGRLEILTVLVLLTPIFWRH</sequence>
<comment type="subcellular location">
    <subcellularLocation>
        <location evidence="10">Cell inner membrane</location>
        <topology evidence="10">Multi-pass membrane protein</topology>
    </subcellularLocation>
    <subcellularLocation>
        <location evidence="1">Cell membrane</location>
        <topology evidence="1">Multi-pass membrane protein</topology>
    </subcellularLocation>
</comment>
<keyword evidence="10" id="KW-0997">Cell inner membrane</keyword>
<dbReference type="EMBL" id="FXAF01000006">
    <property type="protein sequence ID" value="SMF52124.1"/>
    <property type="molecule type" value="Genomic_DNA"/>
</dbReference>
<dbReference type="PIRSF" id="PIRSF006247">
    <property type="entry name" value="TrkH"/>
    <property type="match status" value="1"/>
</dbReference>
<keyword evidence="2 10" id="KW-0813">Transport</keyword>
<evidence type="ECO:0000256" key="7">
    <source>
        <dbReference type="ARBA" id="ARBA00022989"/>
    </source>
</evidence>
<feature type="binding site" evidence="11">
    <location>
        <position position="317"/>
    </location>
    <ligand>
        <name>K(+)</name>
        <dbReference type="ChEBI" id="CHEBI:29103"/>
    </ligand>
</feature>
<dbReference type="Pfam" id="PF02386">
    <property type="entry name" value="TrkH"/>
    <property type="match status" value="1"/>
</dbReference>
<feature type="binding site" evidence="11">
    <location>
        <position position="434"/>
    </location>
    <ligand>
        <name>K(+)</name>
        <dbReference type="ChEBI" id="CHEBI:29103"/>
    </ligand>
</feature>
<accession>A0A1X7FHF3</accession>
<evidence type="ECO:0000256" key="10">
    <source>
        <dbReference type="PIRNR" id="PIRNR006247"/>
    </source>
</evidence>
<evidence type="ECO:0000256" key="11">
    <source>
        <dbReference type="PIRSR" id="PIRSR006247-1"/>
    </source>
</evidence>
<evidence type="ECO:0000256" key="9">
    <source>
        <dbReference type="ARBA" id="ARBA00023136"/>
    </source>
</evidence>
<evidence type="ECO:0000313" key="13">
    <source>
        <dbReference type="EMBL" id="SMF52124.1"/>
    </source>
</evidence>
<dbReference type="Proteomes" id="UP000192903">
    <property type="component" value="Unassembled WGS sequence"/>
</dbReference>
<feature type="transmembrane region" description="Helical" evidence="12">
    <location>
        <begin position="41"/>
        <end position="59"/>
    </location>
</feature>
<evidence type="ECO:0000256" key="3">
    <source>
        <dbReference type="ARBA" id="ARBA00022475"/>
    </source>
</evidence>
<feature type="binding site" evidence="11">
    <location>
        <position position="435"/>
    </location>
    <ligand>
        <name>K(+)</name>
        <dbReference type="ChEBI" id="CHEBI:29103"/>
    </ligand>
</feature>
<feature type="transmembrane region" description="Helical" evidence="12">
    <location>
        <begin position="456"/>
        <end position="483"/>
    </location>
</feature>
<dbReference type="InterPro" id="IPR004772">
    <property type="entry name" value="TrkH"/>
</dbReference>
<dbReference type="GO" id="GO:0005886">
    <property type="term" value="C:plasma membrane"/>
    <property type="evidence" value="ECO:0007669"/>
    <property type="project" value="UniProtKB-SubCell"/>
</dbReference>
<dbReference type="PANTHER" id="PTHR32024:SF3">
    <property type="entry name" value="TRK SYSTEM POTASSIUM UPTAKE PROTEIN"/>
    <property type="match status" value="1"/>
</dbReference>
<proteinExistence type="inferred from homology"/>
<dbReference type="AlphaFoldDB" id="A0A1X7FHF3"/>
<keyword evidence="4 10" id="KW-0633">Potassium transport</keyword>
<dbReference type="GO" id="GO:0046872">
    <property type="term" value="F:metal ion binding"/>
    <property type="evidence" value="ECO:0007669"/>
    <property type="project" value="UniProtKB-KW"/>
</dbReference>
<dbReference type="RefSeq" id="WP_085423181.1">
    <property type="nucleotide sequence ID" value="NZ_FXAF01000006.1"/>
</dbReference>
<keyword evidence="3 10" id="KW-1003">Cell membrane</keyword>
<feature type="transmembrane region" description="Helical" evidence="12">
    <location>
        <begin position="328"/>
        <end position="349"/>
    </location>
</feature>
<reference evidence="14" key="1">
    <citation type="submission" date="2017-04" db="EMBL/GenBank/DDBJ databases">
        <authorList>
            <person name="Varghese N."/>
            <person name="Submissions S."/>
        </authorList>
    </citation>
    <scope>NUCLEOTIDE SEQUENCE [LARGE SCALE GENOMIC DNA]</scope>
    <source>
        <strain evidence="14">B4P</strain>
    </source>
</reference>
<keyword evidence="6 10" id="KW-0630">Potassium</keyword>